<dbReference type="EMBL" id="GGMS01010084">
    <property type="protein sequence ID" value="MBY79287.1"/>
    <property type="molecule type" value="Transcribed_RNA"/>
</dbReference>
<keyword evidence="2" id="KW-0802">TPR repeat</keyword>
<dbReference type="SUPFAM" id="SSF48452">
    <property type="entry name" value="TPR-like"/>
    <property type="match status" value="1"/>
</dbReference>
<dbReference type="Gene3D" id="1.25.40.1040">
    <property type="match status" value="1"/>
</dbReference>
<dbReference type="InterPro" id="IPR019183">
    <property type="entry name" value="NAA25_NatB_aux_su"/>
</dbReference>
<evidence type="ECO:0000256" key="2">
    <source>
        <dbReference type="ARBA" id="ARBA00022803"/>
    </source>
</evidence>
<dbReference type="Pfam" id="PF09797">
    <property type="entry name" value="NatB_MDM20"/>
    <property type="match status" value="1"/>
</dbReference>
<name>A0A2S2QNH3_9HEMI</name>
<reference evidence="4" key="1">
    <citation type="submission" date="2018-04" db="EMBL/GenBank/DDBJ databases">
        <title>Transcriptome assembly of Sipha flava.</title>
        <authorList>
            <person name="Scully E.D."/>
            <person name="Geib S.M."/>
            <person name="Palmer N.A."/>
            <person name="Koch K."/>
            <person name="Bradshaw J."/>
            <person name="Heng-Moss T."/>
            <person name="Sarath G."/>
        </authorList>
    </citation>
    <scope>NUCLEOTIDE SEQUENCE</scope>
</reference>
<dbReference type="AlphaFoldDB" id="A0A2S2QNH3"/>
<dbReference type="PANTHER" id="PTHR22767:SF3">
    <property type="entry name" value="N-ALPHA-ACETYLTRANSFERASE 25, NATB AUXILIARY SUBUNIT"/>
    <property type="match status" value="1"/>
</dbReference>
<comment type="similarity">
    <text evidence="1">Belongs to the MDM20/NAA25 family.</text>
</comment>
<accession>A0A2S2QNH3</accession>
<protein>
    <recommendedName>
        <fullName evidence="3">N-terminal acetyltransferase B complex subunit MDM20 homolog</fullName>
    </recommendedName>
</protein>
<proteinExistence type="inferred from homology"/>
<evidence type="ECO:0000256" key="3">
    <source>
        <dbReference type="ARBA" id="ARBA00029872"/>
    </source>
</evidence>
<dbReference type="PANTHER" id="PTHR22767">
    <property type="entry name" value="N-TERMINAL ACETYLTRANSFERASE-RELATED"/>
    <property type="match status" value="1"/>
</dbReference>
<organism evidence="4">
    <name type="scientific">Sipha flava</name>
    <name type="common">yellow sugarcane aphid</name>
    <dbReference type="NCBI Taxonomy" id="143950"/>
    <lineage>
        <taxon>Eukaryota</taxon>
        <taxon>Metazoa</taxon>
        <taxon>Ecdysozoa</taxon>
        <taxon>Arthropoda</taxon>
        <taxon>Hexapoda</taxon>
        <taxon>Insecta</taxon>
        <taxon>Pterygota</taxon>
        <taxon>Neoptera</taxon>
        <taxon>Paraneoptera</taxon>
        <taxon>Hemiptera</taxon>
        <taxon>Sternorrhyncha</taxon>
        <taxon>Aphidomorpha</taxon>
        <taxon>Aphidoidea</taxon>
        <taxon>Aphididae</taxon>
        <taxon>Sipha</taxon>
    </lineage>
</organism>
<dbReference type="GO" id="GO:0031416">
    <property type="term" value="C:NatB complex"/>
    <property type="evidence" value="ECO:0007669"/>
    <property type="project" value="TreeGrafter"/>
</dbReference>
<gene>
    <name evidence="4" type="primary">NAA25</name>
    <name evidence="4" type="ORF">g.159186</name>
</gene>
<evidence type="ECO:0000256" key="1">
    <source>
        <dbReference type="ARBA" id="ARBA00006298"/>
    </source>
</evidence>
<dbReference type="GO" id="GO:0016740">
    <property type="term" value="F:transferase activity"/>
    <property type="evidence" value="ECO:0007669"/>
    <property type="project" value="UniProtKB-KW"/>
</dbReference>
<dbReference type="InterPro" id="IPR011990">
    <property type="entry name" value="TPR-like_helical_dom_sf"/>
</dbReference>
<dbReference type="OrthoDB" id="1874341at2759"/>
<sequence length="1017" mass="118376">MASRNRLNRNDNFMAERRLRPIYEWIDNGNYKKALHELDKLIKKLPSQNCSKALKSLTLVRLGKNQEAETLLNEVRDCKPSDESTLLALTACYRELKKPHMVCEVYEDALLQDATNEELLSNLFMSYVRVCDYKKQQQTALALHKVKPNNPYYFWAVMSIVMQAYQTNDEISKRITLPLAERMVQKYINEEKIDAEQEIQLYLMILDMQKKYKESLDVLNGPLGDKLHRTVGLTQKKIDIYFELEMYTEVNAYIKSLLLKDIDSWIYYTKYFDSLFKIIETKDKYLSYNGDTDTAFHFDSSIEEALLFLDELQKLNSESNYPQRGVYLARLELYSRLKENAYNYMGDPISLFIEYFNIFGQKPCCFFDLRPYMSLLKEESLQKFLKKLDEIVDLKEGEFPKTKPQMERYLSLLQIARYVGNHDLMNVEQKLKLADRLLKCYHRCELFNNNKRSSEIMANDTFVIMMAHLMYDIWVENNRLTYIREAIVVLEYAYSLSPSNFHIKLLLLKFYHMLGASDASNSAYINLEIKNTQLDSLGYLHTFLMFNEGRFQNASKLHSTTVRFFSHNYREVADHLTISYKFGSFIKIIEFVEFREKLKYSINHSLCVVENHFISLLDVDSLEEYLEVVLKMNDVPEIASKCHLGKMINNRDYSVLINYNPPSRCLTLEHSNQTFLHDLRLLEIRAVLLSCIYYSAQMVKQMGTQNIKSISSEVNGFSHDEESLKLEYLDLLNLNLGNLKYLYTQLENDPPTSVPISVFGSFFGSKLFGLEKSKIMLTIIINFIELIKTMGSNVKNSVCMDEWTNKMKVNASDLKNGFEKAIDFCQCIISKTINVNDSSLKLEGRKEVLEILTNMIETINTSCVLLSLAIYFIKSLQNSIVSDSKKIKAKRKNQSILHNFEADYKRKSEIIREVIKTIQNSTNQVLSSVKNVEEAWNHIGCGNSNGLMLKKHDADSTVNDTDEEKEAEKMRQITADRWCQLVDTIDKKISDSYNGAFDEMIKVLVKKQTLINKLSTF</sequence>
<keyword evidence="4" id="KW-0808">Transferase</keyword>
<evidence type="ECO:0000313" key="4">
    <source>
        <dbReference type="EMBL" id="MBY79287.1"/>
    </source>
</evidence>